<dbReference type="PROSITE" id="PS51900">
    <property type="entry name" value="CB"/>
    <property type="match status" value="1"/>
</dbReference>
<keyword evidence="7 9" id="KW-0233">DNA recombination</keyword>
<dbReference type="NCBIfam" id="NF001399">
    <property type="entry name" value="PRK00283.1"/>
    <property type="match status" value="1"/>
</dbReference>
<dbReference type="PANTHER" id="PTHR30349">
    <property type="entry name" value="PHAGE INTEGRASE-RELATED"/>
    <property type="match status" value="1"/>
</dbReference>
<feature type="active site" description="O-(3'-phospho-DNA)-tyrosine intermediate" evidence="9">
    <location>
        <position position="297"/>
    </location>
</feature>
<name>F1T464_9ACTN</name>
<dbReference type="AlphaFoldDB" id="F1T464"/>
<comment type="function">
    <text evidence="9">Site-specific tyrosine recombinase, which acts by catalyzing the cutting and rejoining of the recombining DNA molecules. The XerC-XerD complex is essential to convert dimers of the bacterial chromosome into monomers to permit their segregation at cell division. It also contributes to the segregational stability of plasmids.</text>
</comment>
<feature type="active site" evidence="9">
    <location>
        <position position="262"/>
    </location>
</feature>
<dbReference type="eggNOG" id="COG4974">
    <property type="taxonomic scope" value="Bacteria"/>
</dbReference>
<dbReference type="Pfam" id="PF00589">
    <property type="entry name" value="Phage_integrase"/>
    <property type="match status" value="1"/>
</dbReference>
<feature type="active site" evidence="9">
    <location>
        <position position="167"/>
    </location>
</feature>
<dbReference type="InterPro" id="IPR013762">
    <property type="entry name" value="Integrase-like_cat_sf"/>
</dbReference>
<evidence type="ECO:0000256" key="8">
    <source>
        <dbReference type="ARBA" id="ARBA00023306"/>
    </source>
</evidence>
<keyword evidence="6 9" id="KW-0238">DNA-binding</keyword>
<dbReference type="SUPFAM" id="SSF56349">
    <property type="entry name" value="DNA breaking-rejoining enzymes"/>
    <property type="match status" value="1"/>
</dbReference>
<dbReference type="InterPro" id="IPR002104">
    <property type="entry name" value="Integrase_catalytic"/>
</dbReference>
<dbReference type="Gene3D" id="1.10.150.130">
    <property type="match status" value="1"/>
</dbReference>
<dbReference type="GO" id="GO:0003677">
    <property type="term" value="F:DNA binding"/>
    <property type="evidence" value="ECO:0007669"/>
    <property type="project" value="UniProtKB-UniRule"/>
</dbReference>
<comment type="subunit">
    <text evidence="9">Forms a cyclic heterotetrameric complex composed of two molecules of XerC and two molecules of XerD.</text>
</comment>
<evidence type="ECO:0000313" key="13">
    <source>
        <dbReference type="Proteomes" id="UP000005947"/>
    </source>
</evidence>
<evidence type="ECO:0000256" key="6">
    <source>
        <dbReference type="ARBA" id="ARBA00023125"/>
    </source>
</evidence>
<dbReference type="InterPro" id="IPR023009">
    <property type="entry name" value="Tyrosine_recombinase_XerC/XerD"/>
</dbReference>
<comment type="similarity">
    <text evidence="9">Belongs to the 'phage' integrase family. XerC subfamily.</text>
</comment>
<dbReference type="Proteomes" id="UP000005947">
    <property type="component" value="Unassembled WGS sequence"/>
</dbReference>
<dbReference type="RefSeq" id="WP_006302632.1">
    <property type="nucleotide sequence ID" value="NZ_ACGK02000001.1"/>
</dbReference>
<dbReference type="PROSITE" id="PS51898">
    <property type="entry name" value="TYR_RECOMBINASE"/>
    <property type="match status" value="1"/>
</dbReference>
<dbReference type="InterPro" id="IPR011010">
    <property type="entry name" value="DNA_brk_join_enz"/>
</dbReference>
<accession>F1T464</accession>
<dbReference type="InterPro" id="IPR010998">
    <property type="entry name" value="Integrase_recombinase_N"/>
</dbReference>
<dbReference type="InterPro" id="IPR004107">
    <property type="entry name" value="Integrase_SAM-like_N"/>
</dbReference>
<keyword evidence="4 9" id="KW-0159">Chromosome partition</keyword>
<evidence type="ECO:0000256" key="7">
    <source>
        <dbReference type="ARBA" id="ARBA00023172"/>
    </source>
</evidence>
<evidence type="ECO:0000256" key="5">
    <source>
        <dbReference type="ARBA" id="ARBA00022908"/>
    </source>
</evidence>
<dbReference type="GO" id="GO:0051301">
    <property type="term" value="P:cell division"/>
    <property type="evidence" value="ECO:0007669"/>
    <property type="project" value="UniProtKB-KW"/>
</dbReference>
<feature type="active site" evidence="9">
    <location>
        <position position="265"/>
    </location>
</feature>
<keyword evidence="8 9" id="KW-0131">Cell cycle</keyword>
<dbReference type="Gene3D" id="1.10.443.10">
    <property type="entry name" value="Intergrase catalytic core"/>
    <property type="match status" value="1"/>
</dbReference>
<dbReference type="HAMAP" id="MF_01808">
    <property type="entry name" value="Recomb_XerC_XerD"/>
    <property type="match status" value="1"/>
</dbReference>
<dbReference type="CDD" id="cd00798">
    <property type="entry name" value="INT_XerDC_C"/>
    <property type="match status" value="1"/>
</dbReference>
<feature type="active site" evidence="9">
    <location>
        <position position="191"/>
    </location>
</feature>
<evidence type="ECO:0000256" key="9">
    <source>
        <dbReference type="HAMAP-Rule" id="MF_01808"/>
    </source>
</evidence>
<dbReference type="InterPro" id="IPR050090">
    <property type="entry name" value="Tyrosine_recombinase_XerCD"/>
</dbReference>
<feature type="domain" description="Tyr recombinase" evidence="10">
    <location>
        <begin position="109"/>
        <end position="310"/>
    </location>
</feature>
<gene>
    <name evidence="9" type="primary">xerC</name>
    <name evidence="12" type="ORF">HMPREF0091_10455</name>
</gene>
<evidence type="ECO:0000313" key="12">
    <source>
        <dbReference type="EMBL" id="EGF23508.1"/>
    </source>
</evidence>
<keyword evidence="3 9" id="KW-0132">Cell division</keyword>
<comment type="caution">
    <text evidence="12">The sequence shown here is derived from an EMBL/GenBank/DDBJ whole genome shotgun (WGS) entry which is preliminary data.</text>
</comment>
<evidence type="ECO:0000256" key="3">
    <source>
        <dbReference type="ARBA" id="ARBA00022618"/>
    </source>
</evidence>
<dbReference type="GO" id="GO:0009037">
    <property type="term" value="F:tyrosine-based site-specific recombinase activity"/>
    <property type="evidence" value="ECO:0007669"/>
    <property type="project" value="UniProtKB-UniRule"/>
</dbReference>
<keyword evidence="5 9" id="KW-0229">DNA integration</keyword>
<dbReference type="PANTHER" id="PTHR30349:SF41">
    <property type="entry name" value="INTEGRASE_RECOMBINASE PROTEIN MJ0367-RELATED"/>
    <property type="match status" value="1"/>
</dbReference>
<dbReference type="Pfam" id="PF02899">
    <property type="entry name" value="Phage_int_SAM_1"/>
    <property type="match status" value="1"/>
</dbReference>
<dbReference type="OrthoDB" id="9801717at2"/>
<dbReference type="GeneID" id="93210070"/>
<dbReference type="EMBL" id="ACGK02000001">
    <property type="protein sequence ID" value="EGF23508.1"/>
    <property type="molecule type" value="Genomic_DNA"/>
</dbReference>
<dbReference type="InterPro" id="IPR044068">
    <property type="entry name" value="CB"/>
</dbReference>
<keyword evidence="2 9" id="KW-0963">Cytoplasm</keyword>
<evidence type="ECO:0000256" key="2">
    <source>
        <dbReference type="ARBA" id="ARBA00022490"/>
    </source>
</evidence>
<evidence type="ECO:0000259" key="10">
    <source>
        <dbReference type="PROSITE" id="PS51898"/>
    </source>
</evidence>
<dbReference type="GO" id="GO:0006313">
    <property type="term" value="P:DNA transposition"/>
    <property type="evidence" value="ECO:0007669"/>
    <property type="project" value="UniProtKB-UniRule"/>
</dbReference>
<sequence length="319" mass="36219">MDTFDTIKEEYLNYVLIERGYSVHTLHSYDHDLTLYLSFLQSHDIDDPAYITREIVEAYIAHLFHEGMSSSTVQRAVSSIKGFHKFMVVEQICENHPTTNLKLPKKSFHLPDVLTQDQIIHLLDDPFKPQLLPAPKLTARKALSLKPQACFYRDKAILEMLYGCGLRVSELCGLNQGDVLVSDELVRVFGKGSKERLVPCLGTALESYQNYCTKWRALLACSPKTTDAVFLSVRGTRISRQAVFSLVERYGSYVGIKGLHPHTLRHSYATHMLEGGMNLRIVQELLGHASISTTQLYTHIDLTHIRSEYMAAHPRAQIK</sequence>
<dbReference type="GO" id="GO:0005737">
    <property type="term" value="C:cytoplasm"/>
    <property type="evidence" value="ECO:0007669"/>
    <property type="project" value="UniProtKB-SubCell"/>
</dbReference>
<reference evidence="12 13" key="1">
    <citation type="submission" date="2011-02" db="EMBL/GenBank/DDBJ databases">
        <authorList>
            <person name="Muzny D."/>
            <person name="Qin X."/>
            <person name="Buhay C."/>
            <person name="Dugan-Rocha S."/>
            <person name="Ding Y."/>
            <person name="Chen G."/>
            <person name="Hawes A."/>
            <person name="Holder M."/>
            <person name="Jhangiani S."/>
            <person name="Johnson A."/>
            <person name="Khan Z."/>
            <person name="Li Z."/>
            <person name="Liu W."/>
            <person name="Liu X."/>
            <person name="Perez L."/>
            <person name="Shen H."/>
            <person name="Wang Q."/>
            <person name="Watt J."/>
            <person name="Xi L."/>
            <person name="Xin Y."/>
            <person name="Zhou J."/>
            <person name="Deng J."/>
            <person name="Jiang H."/>
            <person name="Liu Y."/>
            <person name="Qu J."/>
            <person name="Song X.-Z."/>
            <person name="Zhang L."/>
            <person name="Villasana D."/>
            <person name="Johnson A."/>
            <person name="Liu J."/>
            <person name="Liyanage D."/>
            <person name="Lorensuhewa L."/>
            <person name="Robinson T."/>
            <person name="Song A."/>
            <person name="Song B.-B."/>
            <person name="Dinh H."/>
            <person name="Thornton R."/>
            <person name="Coyle M."/>
            <person name="Francisco L."/>
            <person name="Jackson L."/>
            <person name="Javaid M."/>
            <person name="Korchina V."/>
            <person name="Kovar C."/>
            <person name="Mata R."/>
            <person name="Mathew T."/>
            <person name="Ngo R."/>
            <person name="Nguyen L."/>
            <person name="Nguyen N."/>
            <person name="Okwuonu G."/>
            <person name="Ongeri F."/>
            <person name="Pham C."/>
            <person name="Simmons D."/>
            <person name="Wilczek-Boney K."/>
            <person name="Hale W."/>
            <person name="Jakkamsetti A."/>
            <person name="Pham P."/>
            <person name="Ruth R."/>
            <person name="San Lucas F."/>
            <person name="Warren J."/>
            <person name="Zhang J."/>
            <person name="Zhao Z."/>
            <person name="Zhou C."/>
            <person name="Zhu D."/>
            <person name="Lee S."/>
            <person name="Bess C."/>
            <person name="Blankenburg K."/>
            <person name="Forbes L."/>
            <person name="Fu Q."/>
            <person name="Gubbala S."/>
            <person name="Hirani K."/>
            <person name="Jayaseelan J.C."/>
            <person name="Lara F."/>
            <person name="Munidasa M."/>
            <person name="Palculict T."/>
            <person name="Patil S."/>
            <person name="Pu L.-L."/>
            <person name="Saada N."/>
            <person name="Tang L."/>
            <person name="Weissenberger G."/>
            <person name="Zhu Y."/>
            <person name="Hemphill L."/>
            <person name="Shang Y."/>
            <person name="Youmans B."/>
            <person name="Ayvaz T."/>
            <person name="Ross M."/>
            <person name="Santibanez J."/>
            <person name="Aqrawi P."/>
            <person name="Gross S."/>
            <person name="Joshi V."/>
            <person name="Fowler G."/>
            <person name="Nazareth L."/>
            <person name="Reid J."/>
            <person name="Worley K."/>
            <person name="Petrosino J."/>
            <person name="Highlander S."/>
            <person name="Gibbs R."/>
        </authorList>
    </citation>
    <scope>NUCLEOTIDE SEQUENCE [LARGE SCALE GENOMIC DNA]</scope>
    <source>
        <strain evidence="12 13">DSM 15829</strain>
    </source>
</reference>
<protein>
    <recommendedName>
        <fullName evidence="9">Tyrosine recombinase XerC</fullName>
    </recommendedName>
</protein>
<proteinExistence type="inferred from homology"/>
<organism evidence="12 13">
    <name type="scientific">Fannyhessea vaginae DSM 15829</name>
    <dbReference type="NCBI Taxonomy" id="525256"/>
    <lineage>
        <taxon>Bacteria</taxon>
        <taxon>Bacillati</taxon>
        <taxon>Actinomycetota</taxon>
        <taxon>Coriobacteriia</taxon>
        <taxon>Coriobacteriales</taxon>
        <taxon>Atopobiaceae</taxon>
        <taxon>Fannyhessea</taxon>
    </lineage>
</organism>
<feature type="active site" evidence="9">
    <location>
        <position position="288"/>
    </location>
</feature>
<comment type="subcellular location">
    <subcellularLocation>
        <location evidence="1 9">Cytoplasm</location>
    </subcellularLocation>
</comment>
<dbReference type="GO" id="GO:0007059">
    <property type="term" value="P:chromosome segregation"/>
    <property type="evidence" value="ECO:0007669"/>
    <property type="project" value="UniProtKB-UniRule"/>
</dbReference>
<evidence type="ECO:0000256" key="1">
    <source>
        <dbReference type="ARBA" id="ARBA00004496"/>
    </source>
</evidence>
<keyword evidence="13" id="KW-1185">Reference proteome</keyword>
<evidence type="ECO:0000259" key="11">
    <source>
        <dbReference type="PROSITE" id="PS51900"/>
    </source>
</evidence>
<evidence type="ECO:0000256" key="4">
    <source>
        <dbReference type="ARBA" id="ARBA00022829"/>
    </source>
</evidence>
<feature type="domain" description="Core-binding (CB)" evidence="11">
    <location>
        <begin position="2"/>
        <end position="88"/>
    </location>
</feature>